<comment type="caution">
    <text evidence="3">The sequence shown here is derived from an EMBL/GenBank/DDBJ whole genome shotgun (WGS) entry which is preliminary data.</text>
</comment>
<keyword evidence="2" id="KW-0732">Signal</keyword>
<gene>
    <name evidence="3" type="ORF">JF539_10950</name>
</gene>
<sequence length="100" mass="10200">MKRILSTSILAATLSLALAADASAWTRNTTRSGPAGTATFSATGSCANGVCNRSATRTTPYGNQIQTQNSTVCANGTCTRSSTSSGSYGGSINRQTTISR</sequence>
<dbReference type="EMBL" id="JAEKJZ010000001">
    <property type="protein sequence ID" value="MBN9670854.1"/>
    <property type="molecule type" value="Genomic_DNA"/>
</dbReference>
<proteinExistence type="predicted"/>
<accession>A0A939EG00</accession>
<feature type="chain" id="PRO_5036782959" evidence="2">
    <location>
        <begin position="20"/>
        <end position="100"/>
    </location>
</feature>
<dbReference type="AlphaFoldDB" id="A0A939EG00"/>
<evidence type="ECO:0000313" key="3">
    <source>
        <dbReference type="EMBL" id="MBN9670854.1"/>
    </source>
</evidence>
<evidence type="ECO:0000313" key="4">
    <source>
        <dbReference type="Proteomes" id="UP000664096"/>
    </source>
</evidence>
<dbReference type="RefSeq" id="WP_207140423.1">
    <property type="nucleotide sequence ID" value="NZ_JAEKJZ010000001.1"/>
</dbReference>
<reference evidence="3" key="1">
    <citation type="submission" date="2020-12" db="EMBL/GenBank/DDBJ databases">
        <title>Oil enriched cultivation method for isolating marine PHA-producing bacteria.</title>
        <authorList>
            <person name="Zheng W."/>
            <person name="Yu S."/>
            <person name="Huang Y."/>
        </authorList>
    </citation>
    <scope>NUCLEOTIDE SEQUENCE</scope>
    <source>
        <strain evidence="3">SY-2-12</strain>
    </source>
</reference>
<feature type="region of interest" description="Disordered" evidence="1">
    <location>
        <begin position="78"/>
        <end position="100"/>
    </location>
</feature>
<dbReference type="Proteomes" id="UP000664096">
    <property type="component" value="Unassembled WGS sequence"/>
</dbReference>
<evidence type="ECO:0000256" key="2">
    <source>
        <dbReference type="SAM" id="SignalP"/>
    </source>
</evidence>
<organism evidence="3 4">
    <name type="scientific">Roseibium aggregatum</name>
    <dbReference type="NCBI Taxonomy" id="187304"/>
    <lineage>
        <taxon>Bacteria</taxon>
        <taxon>Pseudomonadati</taxon>
        <taxon>Pseudomonadota</taxon>
        <taxon>Alphaproteobacteria</taxon>
        <taxon>Hyphomicrobiales</taxon>
        <taxon>Stappiaceae</taxon>
        <taxon>Roseibium</taxon>
    </lineage>
</organism>
<name>A0A939EG00_9HYPH</name>
<protein>
    <submittedName>
        <fullName evidence="3">Uncharacterized protein</fullName>
    </submittedName>
</protein>
<evidence type="ECO:0000256" key="1">
    <source>
        <dbReference type="SAM" id="MobiDB-lite"/>
    </source>
</evidence>
<feature type="signal peptide" evidence="2">
    <location>
        <begin position="1"/>
        <end position="19"/>
    </location>
</feature>